<dbReference type="OrthoDB" id="8871309at2"/>
<dbReference type="InterPro" id="IPR000073">
    <property type="entry name" value="AB_hydrolase_1"/>
</dbReference>
<feature type="domain" description="AF-1763-like C-terminal" evidence="3">
    <location>
        <begin position="344"/>
        <end position="466"/>
    </location>
</feature>
<feature type="domain" description="AB hydrolase-1" evidence="1">
    <location>
        <begin position="58"/>
        <end position="218"/>
    </location>
</feature>
<sequence>MDMALIRARVPALGVFSLLLSGILLSGCLGGSGSDDVSWPGRDSPDMPDIDEDRILPVVFVHGTAGSASQYQTQAMRFASNGYPEDHVVAFEYSTASLIEINRALTGGLSGDLDDFIDDVLGEFNVDQVYLACHSLGTAVCGYYLTDPDREEKVAAYVAIDGAEGDNCPGDSNCMGLFVDEDNRLGAVNAYVPDETHVQAATSEASFAAQFEFFTGVEPKRTEILPQRGEVEIAGRAVYFPANSGADGTTLRVWEIDPDTAERLESSPVDSFNIGANGNWGPVTLDPTAHYEFQLLRPGRTEHHFYRQPLIRDSALVRLNTSPAGSAIETNTNSSDDHAALVITRDMEWWGDRGDDNDVLEISTTSPLWGDQPPRNIITSAIGDRNIGIHVHDDEATPRISTGNPLPYFPDQAFQWGVDVFMPASSPADGVISVVSTPRGDTDNRQVLNVPNLPSSEHRISLIFNDYIQD</sequence>
<dbReference type="Pfam" id="PF21768">
    <property type="entry name" value="AF_1763-like_C"/>
    <property type="match status" value="1"/>
</dbReference>
<name>A0A078M646_9PSED</name>
<dbReference type="Pfam" id="PF12697">
    <property type="entry name" value="Abhydrolase_6"/>
    <property type="match status" value="1"/>
</dbReference>
<dbReference type="Gene3D" id="2.60.40.2190">
    <property type="match status" value="1"/>
</dbReference>
<evidence type="ECO:0000259" key="2">
    <source>
        <dbReference type="Pfam" id="PF18067"/>
    </source>
</evidence>
<dbReference type="SUPFAM" id="SSF53474">
    <property type="entry name" value="alpha/beta-Hydrolases"/>
    <property type="match status" value="1"/>
</dbReference>
<dbReference type="GO" id="GO:0016787">
    <property type="term" value="F:hydrolase activity"/>
    <property type="evidence" value="ECO:0007669"/>
    <property type="project" value="UniProtKB-KW"/>
</dbReference>
<dbReference type="InterPro" id="IPR049036">
    <property type="entry name" value="AF_1763-like_C"/>
</dbReference>
<feature type="domain" description="AFL C-terminal" evidence="2">
    <location>
        <begin position="230"/>
        <end position="322"/>
    </location>
</feature>
<gene>
    <name evidence="4" type="ORF">BN1049_00520</name>
</gene>
<proteinExistence type="predicted"/>
<keyword evidence="4" id="KW-0378">Hydrolase</keyword>
<dbReference type="Gene3D" id="2.60.40.2200">
    <property type="match status" value="1"/>
</dbReference>
<dbReference type="InterPro" id="IPR040664">
    <property type="entry name" value="AFL_C"/>
</dbReference>
<dbReference type="InterPro" id="IPR029058">
    <property type="entry name" value="AB_hydrolase_fold"/>
</dbReference>
<dbReference type="PROSITE" id="PS51257">
    <property type="entry name" value="PROKAR_LIPOPROTEIN"/>
    <property type="match status" value="1"/>
</dbReference>
<reference evidence="4" key="1">
    <citation type="submission" date="2014-07" db="EMBL/GenBank/DDBJ databases">
        <authorList>
            <person name="Urmite Genomes Urmite Genomes"/>
        </authorList>
    </citation>
    <scope>NUCLEOTIDE SEQUENCE</scope>
    <source>
        <strain evidence="4">12M76_air</strain>
    </source>
</reference>
<dbReference type="RefSeq" id="WP_052508668.1">
    <property type="nucleotide sequence ID" value="NZ_LK391969.1"/>
</dbReference>
<dbReference type="Pfam" id="PF18067">
    <property type="entry name" value="Lipase_C"/>
    <property type="match status" value="1"/>
</dbReference>
<dbReference type="EMBL" id="LK391969">
    <property type="protein sequence ID" value="CEF25613.1"/>
    <property type="molecule type" value="Genomic_DNA"/>
</dbReference>
<evidence type="ECO:0000259" key="1">
    <source>
        <dbReference type="Pfam" id="PF12697"/>
    </source>
</evidence>
<organism evidence="4">
    <name type="scientific">Pseudomonas saudimassiliensis</name>
    <dbReference type="NCBI Taxonomy" id="1461581"/>
    <lineage>
        <taxon>Bacteria</taxon>
        <taxon>Pseudomonadati</taxon>
        <taxon>Pseudomonadota</taxon>
        <taxon>Gammaproteobacteria</taxon>
        <taxon>Pseudomonadales</taxon>
        <taxon>Pseudomonadaceae</taxon>
        <taxon>Pseudomonas</taxon>
    </lineage>
</organism>
<dbReference type="AlphaFoldDB" id="A0A078M646"/>
<dbReference type="Gene3D" id="3.40.50.1820">
    <property type="entry name" value="alpha/beta hydrolase"/>
    <property type="match status" value="1"/>
</dbReference>
<evidence type="ECO:0000259" key="3">
    <source>
        <dbReference type="Pfam" id="PF21768"/>
    </source>
</evidence>
<accession>A0A078M646</accession>
<protein>
    <submittedName>
        <fullName evidence="4">Alpha/beta hydrolase family protein</fullName>
    </submittedName>
</protein>
<dbReference type="EMBL" id="LM997413">
    <property type="protein sequence ID" value="CEA01745.1"/>
    <property type="molecule type" value="Genomic_DNA"/>
</dbReference>
<dbReference type="PATRIC" id="fig|1461581.3.peg.512"/>
<evidence type="ECO:0000313" key="4">
    <source>
        <dbReference type="EMBL" id="CEA01745.1"/>
    </source>
</evidence>